<feature type="region of interest" description="Disordered" evidence="1">
    <location>
        <begin position="1268"/>
        <end position="1293"/>
    </location>
</feature>
<feature type="compositionally biased region" description="Low complexity" evidence="1">
    <location>
        <begin position="1527"/>
        <end position="1537"/>
    </location>
</feature>
<sequence>MALVMLEQGAASTKSLEPQRDGSPEGTTIIERTWNPLIVPKELYIREGLNWQPHQPVSLTVEINGKREGIKYATVMQLEPKVGFVARLGHPDAAAKFQNLHLLDVKRSGRNDVHICLGDLQWTQARAAEGVTTAVACAPMVLTRSGTTASPEISEAGAIVPEASVLLVGEAGAGLLSGSSSDGTSMRAGSGARSIANVGVDMDVGTGSDNPSHGDAASDTEEKATLTLAAGRLTNACVASELPASGTVAGAVILATAIAEGAATSGISTAIPMDGLIGAWTPSMAKAHMFCCDYTFCPCHLNAERSAAGPIPEHRLVDASPNGSVVAKRKTCFSKAGTLRDADAVASGTAAALTETHVPSPSDAAPATGTSVGGPASHLSYERLRNLALRPIFKSTSSVNVNTKSDALGTSDCGHMLRAPRPSMAPVSLPPLRTARSSGATVADDSIVAGSSANCVLIPGDVIDRELVLPSALAMKRMADTHALVKLEIDGEMEDCKMQYRLVRSHNGRTLTLQGISRPLRGLVFQSICEAVDGDILIRATTAAAATSPASINATADADAALPVVTTARPKVTPSSETTAPSLSMAPVLSRSSSGRLRRPSLKLREGANGAVAAGTCRTGSTANVLRQPPICPADNADEVALRGLPPAPHQQMKRHSKAAQLRPPAAAATSPLLNRVTNTGNAAATNARQQQSNCEQRSNSQVQGSKCSMKRTRSGAVAKGRPLLPSMVSEGAASREEEGIVQMEERRGASKRCRRTVAPTPQLAAPVTPAGTGSWNPGTTVEAGHLRRAPGWHAGSVTYMPSPRTMPHGVEALKAVGGPVGSIARAQSVAIDGSYHYVVLSGDEEAVAPAAAADEQRAEWYSRASHVESSQLELNDDGVVAEAQRQEQAILETVQEGSLKWNWNGAAGGGGGGEEPFMSGSAVPEVAADTDAGADNGSGAAGTGGGAFSGVDAAGAAPTSWRQKPRARGTMNKLKSKPNRHPSKISNVIRNAGAILLMIGAGRTSEMYEKQLRATFGNNPDTSKALRLLEEQGKVRREGKGYRMHPFSYKLTPVGRIEYERLLAEAGPSYLFARFMGVHLPPSSTSTSPAAAAAAESGRAGVEADDDDNDDDDPKALGEGPAVGEGDEAWDPPPGAVPFTKMEVEMKRGELQRRSVPETSSPVLAPTNLMRLQCDAAAGALSSAGFHWPTANGSAAITLAAMPEKYSAGSTVATATVVPPPLRFPGPPPPVLIPQLLTPADAGCLDPVVAQGWHSMPAATGSVAATVDGNGSVNSPSASAHSAQQSNQHQHLSGNILAAAAADPVPIISATLGAQSGHQEQQQLLLWPPNWQSFSHYNHSLVDSSGHTKQRDIADSAPPVTVTATSPTQPPQLQTISSAGGSRVFPLMYTPIYNLSPVATESPGQGPATQPVGNRGQVQPNDSHALYGSFGFVPYPGYGACNSAVVQPVSQSHSIPLRGRQSKDEAAAKVPTSVHAPMATPQNCSTDKPQPASESTALQPQPHIPAQTPALTNAMLSPDISLPQRLQHSPQSQVPLQPSPSLPPQWQQHAHQEHTQTQQQQQQHEQDQAQEQQQQQQPDCCFRYVVKLPEGGGYRAEVPSLAGIIYYSPCFASSAEAAAAADLLMGKLRPGEQLNLGIRADEAAWLASLTVDQVQTMLWQIR</sequence>
<feature type="compositionally biased region" description="Polar residues" evidence="1">
    <location>
        <begin position="1481"/>
        <end position="1500"/>
    </location>
</feature>
<dbReference type="Proteomes" id="UP001165090">
    <property type="component" value="Unassembled WGS sequence"/>
</dbReference>
<feature type="compositionally biased region" description="Low complexity" evidence="1">
    <location>
        <begin position="1083"/>
        <end position="1096"/>
    </location>
</feature>
<feature type="region of interest" description="Disordered" evidence="1">
    <location>
        <begin position="1083"/>
        <end position="1140"/>
    </location>
</feature>
<feature type="compositionally biased region" description="Basic residues" evidence="1">
    <location>
        <begin position="975"/>
        <end position="984"/>
    </location>
</feature>
<dbReference type="Pfam" id="PF25370">
    <property type="entry name" value="HTH_74"/>
    <property type="match status" value="1"/>
</dbReference>
<gene>
    <name evidence="3" type="ORF">VaNZ11_004757</name>
</gene>
<evidence type="ECO:0000313" key="4">
    <source>
        <dbReference type="Proteomes" id="UP001165090"/>
    </source>
</evidence>
<dbReference type="EMBL" id="BSDZ01000011">
    <property type="protein sequence ID" value="GLI62174.1"/>
    <property type="molecule type" value="Genomic_DNA"/>
</dbReference>
<feature type="compositionally biased region" description="Acidic residues" evidence="1">
    <location>
        <begin position="1104"/>
        <end position="1114"/>
    </location>
</feature>
<feature type="compositionally biased region" description="Polar residues" evidence="1">
    <location>
        <begin position="573"/>
        <end position="582"/>
    </location>
</feature>
<comment type="caution">
    <text evidence="3">The sequence shown here is derived from an EMBL/GenBank/DDBJ whole genome shotgun (WGS) entry which is preliminary data.</text>
</comment>
<proteinExistence type="predicted"/>
<evidence type="ECO:0000313" key="3">
    <source>
        <dbReference type="EMBL" id="GLI62174.1"/>
    </source>
</evidence>
<feature type="compositionally biased region" description="Low complexity" evidence="1">
    <location>
        <begin position="1545"/>
        <end position="1575"/>
    </location>
</feature>
<accession>A0ABQ5RXI7</accession>
<evidence type="ECO:0000259" key="2">
    <source>
        <dbReference type="Pfam" id="PF25370"/>
    </source>
</evidence>
<feature type="compositionally biased region" description="Low complexity" evidence="1">
    <location>
        <begin position="1278"/>
        <end position="1292"/>
    </location>
</feature>
<feature type="region of interest" description="Disordered" evidence="1">
    <location>
        <begin position="569"/>
        <end position="597"/>
    </location>
</feature>
<keyword evidence="4" id="KW-1185">Reference proteome</keyword>
<feature type="region of interest" description="Disordered" evidence="1">
    <location>
        <begin position="1526"/>
        <end position="1575"/>
    </location>
</feature>
<evidence type="ECO:0000256" key="1">
    <source>
        <dbReference type="SAM" id="MobiDB-lite"/>
    </source>
</evidence>
<feature type="region of interest" description="Disordered" evidence="1">
    <location>
        <begin position="355"/>
        <end position="376"/>
    </location>
</feature>
<feature type="region of interest" description="Disordered" evidence="1">
    <location>
        <begin position="1399"/>
        <end position="1422"/>
    </location>
</feature>
<feature type="region of interest" description="Disordered" evidence="1">
    <location>
        <begin position="954"/>
        <end position="985"/>
    </location>
</feature>
<feature type="region of interest" description="Disordered" evidence="1">
    <location>
        <begin position="1453"/>
        <end position="1506"/>
    </location>
</feature>
<reference evidence="3 4" key="1">
    <citation type="journal article" date="2023" name="IScience">
        <title>Expanded male sex-determining region conserved during the evolution of homothallism in the green alga Volvox.</title>
        <authorList>
            <person name="Yamamoto K."/>
            <person name="Matsuzaki R."/>
            <person name="Mahakham W."/>
            <person name="Heman W."/>
            <person name="Sekimoto H."/>
            <person name="Kawachi M."/>
            <person name="Minakuchi Y."/>
            <person name="Toyoda A."/>
            <person name="Nozaki H."/>
        </authorList>
    </citation>
    <scope>NUCLEOTIDE SEQUENCE [LARGE SCALE GENOMIC DNA]</scope>
    <source>
        <strain evidence="3 4">NIES-4468</strain>
    </source>
</reference>
<feature type="compositionally biased region" description="Low complexity" evidence="1">
    <location>
        <begin position="1357"/>
        <end position="1368"/>
    </location>
</feature>
<feature type="region of interest" description="Disordered" evidence="1">
    <location>
        <begin position="684"/>
        <end position="717"/>
    </location>
</feature>
<organism evidence="3 4">
    <name type="scientific">Volvox africanus</name>
    <dbReference type="NCBI Taxonomy" id="51714"/>
    <lineage>
        <taxon>Eukaryota</taxon>
        <taxon>Viridiplantae</taxon>
        <taxon>Chlorophyta</taxon>
        <taxon>core chlorophytes</taxon>
        <taxon>Chlorophyceae</taxon>
        <taxon>CS clade</taxon>
        <taxon>Chlamydomonadales</taxon>
        <taxon>Volvocaceae</taxon>
        <taxon>Volvox</taxon>
    </lineage>
</organism>
<feature type="compositionally biased region" description="Polar residues" evidence="1">
    <location>
        <begin position="689"/>
        <end position="707"/>
    </location>
</feature>
<feature type="region of interest" description="Disordered" evidence="1">
    <location>
        <begin position="1348"/>
        <end position="1374"/>
    </location>
</feature>
<protein>
    <recommendedName>
        <fullName evidence="2">HTH three-helical bundle domain-containing protein</fullName>
    </recommendedName>
</protein>
<feature type="domain" description="HTH three-helical bundle" evidence="2">
    <location>
        <begin position="988"/>
        <end position="1029"/>
    </location>
</feature>
<name>A0ABQ5RXI7_9CHLO</name>
<dbReference type="InterPro" id="IPR057523">
    <property type="entry name" value="HTH_74"/>
</dbReference>